<dbReference type="Gene3D" id="3.40.1010.10">
    <property type="entry name" value="Cobalt-precorrin-4 Transmethylase, Domain 1"/>
    <property type="match status" value="1"/>
</dbReference>
<evidence type="ECO:0000313" key="4">
    <source>
        <dbReference type="Proteomes" id="UP001385892"/>
    </source>
</evidence>
<keyword evidence="3" id="KW-0808">Transferase</keyword>
<keyword evidence="3" id="KW-0489">Methyltransferase</keyword>
<reference evidence="3 4" key="1">
    <citation type="submission" date="2024-03" db="EMBL/GenBank/DDBJ databases">
        <title>Novel species of the genus Variovorax.</title>
        <authorList>
            <person name="Liu Q."/>
            <person name="Xin Y.-H."/>
        </authorList>
    </citation>
    <scope>NUCLEOTIDE SEQUENCE [LARGE SCALE GENOMIC DNA]</scope>
    <source>
        <strain evidence="3 4">KACC 18900</strain>
    </source>
</reference>
<name>A0ABU8WCR0_9BURK</name>
<proteinExistence type="predicted"/>
<dbReference type="Proteomes" id="UP001385892">
    <property type="component" value="Unassembled WGS sequence"/>
</dbReference>
<sequence>MSEGNPRSGGSIAVVGLGLSSISDLTVEAQQQIRSAGCVFYLTSNPLDIAWIEREARSSETLIDCYKQCEDRANAYRAMVDRVMAAVRSGLRVCMALYGHPAVCCSPGHMAVDAARTEGYPARMSPGISALDWLMADLNIDLVSLGFQSYGATHLLRARPLIDPRHHLVLWQVGMIGENTYKERFDVGQLRELHAYLASYYPASHSVIEYEAATHVLLSPSIQTFALAEMAGNRAPRWVCTYVFPPVDAAKPPENPYVAPSALSCANSDSDRSASSDPSNVI</sequence>
<comment type="caution">
    <text evidence="3">The sequence shown here is derived from an EMBL/GenBank/DDBJ whole genome shotgun (WGS) entry which is preliminary data.</text>
</comment>
<dbReference type="Pfam" id="PF00590">
    <property type="entry name" value="TP_methylase"/>
    <property type="match status" value="1"/>
</dbReference>
<evidence type="ECO:0000259" key="2">
    <source>
        <dbReference type="Pfam" id="PF00590"/>
    </source>
</evidence>
<dbReference type="GO" id="GO:0032259">
    <property type="term" value="P:methylation"/>
    <property type="evidence" value="ECO:0007669"/>
    <property type="project" value="UniProtKB-KW"/>
</dbReference>
<dbReference type="CDD" id="cd19916">
    <property type="entry name" value="OphMA_like"/>
    <property type="match status" value="1"/>
</dbReference>
<evidence type="ECO:0000256" key="1">
    <source>
        <dbReference type="SAM" id="MobiDB-lite"/>
    </source>
</evidence>
<dbReference type="GO" id="GO:0008168">
    <property type="term" value="F:methyltransferase activity"/>
    <property type="evidence" value="ECO:0007669"/>
    <property type="project" value="UniProtKB-KW"/>
</dbReference>
<feature type="region of interest" description="Disordered" evidence="1">
    <location>
        <begin position="260"/>
        <end position="282"/>
    </location>
</feature>
<gene>
    <name evidence="3" type="ORF">WKW82_01400</name>
</gene>
<dbReference type="RefSeq" id="WP_340340461.1">
    <property type="nucleotide sequence ID" value="NZ_JBBKZT010000001.1"/>
</dbReference>
<dbReference type="EMBL" id="JBBKZT010000001">
    <property type="protein sequence ID" value="MEJ8845286.1"/>
    <property type="molecule type" value="Genomic_DNA"/>
</dbReference>
<feature type="domain" description="Tetrapyrrole methylase" evidence="2">
    <location>
        <begin position="12"/>
        <end position="145"/>
    </location>
</feature>
<dbReference type="InterPro" id="IPR014777">
    <property type="entry name" value="4pyrrole_Mease_sub1"/>
</dbReference>
<evidence type="ECO:0000313" key="3">
    <source>
        <dbReference type="EMBL" id="MEJ8845286.1"/>
    </source>
</evidence>
<dbReference type="InterPro" id="IPR035996">
    <property type="entry name" value="4pyrrol_Methylase_sf"/>
</dbReference>
<organism evidence="3 4">
    <name type="scientific">Variovorax rhizosphaerae</name>
    <dbReference type="NCBI Taxonomy" id="1836200"/>
    <lineage>
        <taxon>Bacteria</taxon>
        <taxon>Pseudomonadati</taxon>
        <taxon>Pseudomonadota</taxon>
        <taxon>Betaproteobacteria</taxon>
        <taxon>Burkholderiales</taxon>
        <taxon>Comamonadaceae</taxon>
        <taxon>Variovorax</taxon>
    </lineage>
</organism>
<dbReference type="SUPFAM" id="SSF53790">
    <property type="entry name" value="Tetrapyrrole methylase"/>
    <property type="match status" value="1"/>
</dbReference>
<protein>
    <submittedName>
        <fullName evidence="3">SAM-dependent methyltransferase</fullName>
    </submittedName>
</protein>
<keyword evidence="4" id="KW-1185">Reference proteome</keyword>
<dbReference type="InterPro" id="IPR000878">
    <property type="entry name" value="4pyrrol_Mease"/>
</dbReference>
<accession>A0ABU8WCR0</accession>